<dbReference type="Pfam" id="PF14390">
    <property type="entry name" value="DUF4420"/>
    <property type="match status" value="1"/>
</dbReference>
<accession>A0ABN4JEJ8</accession>
<dbReference type="Proteomes" id="UP000060277">
    <property type="component" value="Chromosome"/>
</dbReference>
<evidence type="ECO:0008006" key="3">
    <source>
        <dbReference type="Google" id="ProtNLM"/>
    </source>
</evidence>
<protein>
    <recommendedName>
        <fullName evidence="3">PD-(D/E)XK motif protein</fullName>
    </recommendedName>
</protein>
<dbReference type="InterPro" id="IPR025534">
    <property type="entry name" value="DUF4420"/>
</dbReference>
<dbReference type="EMBL" id="CP013480">
    <property type="protein sequence ID" value="ALS59370.1"/>
    <property type="molecule type" value="Genomic_DNA"/>
</dbReference>
<name>A0ABN4JEJ8_9BURK</name>
<gene>
    <name evidence="1" type="ORF">AT302_05975</name>
</gene>
<dbReference type="RefSeq" id="WP_058376307.1">
    <property type="nucleotide sequence ID" value="NZ_CP013480.3"/>
</dbReference>
<sequence>MRTSSNEEDGHFVVVSLRGGDQMLVEPFCTAIESLIAALPRTPSASDIERVVRQFVELMSSLSLPSSRAVAGLWAELWLMTVADDPRAAVAAWHEDATDRFDFAYRDHLVEVKATEKEGRNHEFSYEQLRRSERQITIASLRLRRVQSGQSISDLVEILQGFLSPEMRTKVVRNVFSALGSAVSEASEMRFDETFAEANLRVIAASKVPVVLIPEGSPISAVRFRVNLDDTSLSDELLKPLAQTALHHRF</sequence>
<organism evidence="1 2">
    <name type="scientific">Pandoraea norimbergensis</name>
    <dbReference type="NCBI Taxonomy" id="93219"/>
    <lineage>
        <taxon>Bacteria</taxon>
        <taxon>Pseudomonadati</taxon>
        <taxon>Pseudomonadota</taxon>
        <taxon>Betaproteobacteria</taxon>
        <taxon>Burkholderiales</taxon>
        <taxon>Burkholderiaceae</taxon>
        <taxon>Pandoraea</taxon>
    </lineage>
</organism>
<keyword evidence="2" id="KW-1185">Reference proteome</keyword>
<evidence type="ECO:0000313" key="1">
    <source>
        <dbReference type="EMBL" id="ALS59370.1"/>
    </source>
</evidence>
<proteinExistence type="predicted"/>
<evidence type="ECO:0000313" key="2">
    <source>
        <dbReference type="Proteomes" id="UP000060277"/>
    </source>
</evidence>
<reference evidence="2" key="1">
    <citation type="submission" date="2015-12" db="EMBL/GenBank/DDBJ databases">
        <title>Complete genome sequence of Pandoraea norimbergensis DSM 11628.</title>
        <authorList>
            <person name="Ee R."/>
            <person name="Lim Y.-L."/>
            <person name="Yong D."/>
            <person name="Yin W.-F."/>
            <person name="Chan K.-G."/>
        </authorList>
    </citation>
    <scope>NUCLEOTIDE SEQUENCE [LARGE SCALE GENOMIC DNA]</scope>
    <source>
        <strain evidence="2">DSM 11628</strain>
    </source>
</reference>